<accession>A0A6J4LS42</accession>
<protein>
    <submittedName>
        <fullName evidence="2">RecO</fullName>
    </submittedName>
</protein>
<feature type="non-terminal residue" evidence="2">
    <location>
        <position position="255"/>
    </location>
</feature>
<proteinExistence type="predicted"/>
<evidence type="ECO:0000256" key="1">
    <source>
        <dbReference type="SAM" id="MobiDB-lite"/>
    </source>
</evidence>
<dbReference type="EMBL" id="CADCTU010000652">
    <property type="protein sequence ID" value="CAA9341025.1"/>
    <property type="molecule type" value="Genomic_DNA"/>
</dbReference>
<name>A0A6J4LS42_9BACT</name>
<feature type="region of interest" description="Disordered" evidence="1">
    <location>
        <begin position="1"/>
        <end position="136"/>
    </location>
</feature>
<sequence>DRRARPAQLRLPGELAHPSTRDARAGGAVGARAWRAPLPTSLRLGAGPLRRGRGRAPPQAGPRDAHAGRLRRAAGPPSPRARARPIHRCERLRGARAPLHPARPAPRAVYDARGGARHDRGRAARRRRVGRACGGVAARRRARLHAGARPVQHLPRGAGARGRGAVQPPGRWSALRPVRAHEPGEPRRAGGRPCVAPRLDARRGRSAGLRDRGARAPAAAPRVPPGAPHRRPAPPGVRVLGTGTLGRRGRARGPV</sequence>
<feature type="compositionally biased region" description="Basic and acidic residues" evidence="1">
    <location>
        <begin position="179"/>
        <end position="188"/>
    </location>
</feature>
<feature type="compositionally biased region" description="Basic and acidic residues" evidence="1">
    <location>
        <begin position="199"/>
        <end position="214"/>
    </location>
</feature>
<feature type="region of interest" description="Disordered" evidence="1">
    <location>
        <begin position="179"/>
        <end position="255"/>
    </location>
</feature>
<feature type="compositionally biased region" description="Low complexity" evidence="1">
    <location>
        <begin position="30"/>
        <end position="62"/>
    </location>
</feature>
<dbReference type="AlphaFoldDB" id="A0A6J4LS42"/>
<organism evidence="2">
    <name type="scientific">uncultured Gemmatimonadaceae bacterium</name>
    <dbReference type="NCBI Taxonomy" id="246130"/>
    <lineage>
        <taxon>Bacteria</taxon>
        <taxon>Pseudomonadati</taxon>
        <taxon>Gemmatimonadota</taxon>
        <taxon>Gemmatimonadia</taxon>
        <taxon>Gemmatimonadales</taxon>
        <taxon>Gemmatimonadaceae</taxon>
        <taxon>environmental samples</taxon>
    </lineage>
</organism>
<feature type="non-terminal residue" evidence="2">
    <location>
        <position position="1"/>
    </location>
</feature>
<feature type="compositionally biased region" description="Low complexity" evidence="1">
    <location>
        <begin position="95"/>
        <end position="113"/>
    </location>
</feature>
<evidence type="ECO:0000313" key="2">
    <source>
        <dbReference type="EMBL" id="CAA9341025.1"/>
    </source>
</evidence>
<gene>
    <name evidence="2" type="ORF">AVDCRST_MAG11-2966</name>
</gene>
<reference evidence="2" key="1">
    <citation type="submission" date="2020-02" db="EMBL/GenBank/DDBJ databases">
        <authorList>
            <person name="Meier V. D."/>
        </authorList>
    </citation>
    <scope>NUCLEOTIDE SEQUENCE</scope>
    <source>
        <strain evidence="2">AVDCRST_MAG11</strain>
    </source>
</reference>